<dbReference type="GO" id="GO:0043138">
    <property type="term" value="F:3'-5' DNA helicase activity"/>
    <property type="evidence" value="ECO:0007669"/>
    <property type="project" value="UniProtKB-EC"/>
</dbReference>
<keyword evidence="5 11" id="KW-0067">ATP-binding</keyword>
<dbReference type="GO" id="GO:0003677">
    <property type="term" value="F:DNA binding"/>
    <property type="evidence" value="ECO:0007669"/>
    <property type="project" value="UniProtKB-KW"/>
</dbReference>
<dbReference type="RefSeq" id="WP_008826500.1">
    <property type="nucleotide sequence ID" value="NZ_AFNU02000001.1"/>
</dbReference>
<comment type="caution">
    <text evidence="14">The sequence shown here is derived from an EMBL/GenBank/DDBJ whole genome shotgun (WGS) entry which is preliminary data.</text>
</comment>
<feature type="domain" description="UvrD-like helicase C-terminal" evidence="13">
    <location>
        <begin position="290"/>
        <end position="577"/>
    </location>
</feature>
<evidence type="ECO:0000256" key="7">
    <source>
        <dbReference type="ARBA" id="ARBA00023235"/>
    </source>
</evidence>
<dbReference type="GO" id="GO:0033202">
    <property type="term" value="C:DNA helicase complex"/>
    <property type="evidence" value="ECO:0007669"/>
    <property type="project" value="TreeGrafter"/>
</dbReference>
<dbReference type="GO" id="GO:0009314">
    <property type="term" value="P:response to radiation"/>
    <property type="evidence" value="ECO:0007669"/>
    <property type="project" value="UniProtKB-ARBA"/>
</dbReference>
<dbReference type="InterPro" id="IPR013986">
    <property type="entry name" value="DExx_box_DNA_helicase_dom_sf"/>
</dbReference>
<dbReference type="GO" id="GO:0005829">
    <property type="term" value="C:cytosol"/>
    <property type="evidence" value="ECO:0007669"/>
    <property type="project" value="TreeGrafter"/>
</dbReference>
<dbReference type="GO" id="GO:0000725">
    <property type="term" value="P:recombinational repair"/>
    <property type="evidence" value="ECO:0007669"/>
    <property type="project" value="TreeGrafter"/>
</dbReference>
<evidence type="ECO:0000256" key="1">
    <source>
        <dbReference type="ARBA" id="ARBA00009922"/>
    </source>
</evidence>
<reference evidence="14 15" key="2">
    <citation type="journal article" date="2013" name="PLoS ONE">
        <title>INDIGO - INtegrated Data Warehouse of MIcrobial GenOmes with Examples from the Red Sea Extremophiles.</title>
        <authorList>
            <person name="Alam I."/>
            <person name="Antunes A."/>
            <person name="Kamau A.A."/>
            <person name="Ba Alawi W."/>
            <person name="Kalkatawi M."/>
            <person name="Stingl U."/>
            <person name="Bajic V.B."/>
        </authorList>
    </citation>
    <scope>NUCLEOTIDE SEQUENCE [LARGE SCALE GENOMIC DNA]</scope>
    <source>
        <strain evidence="14 15">SSD-17B</strain>
    </source>
</reference>
<proteinExistence type="inferred from homology"/>
<gene>
    <name evidence="14" type="primary">pcrA</name>
    <name evidence="14" type="ORF">HLPCO_000044</name>
</gene>
<dbReference type="InterPro" id="IPR014017">
    <property type="entry name" value="DNA_helicase_UvrD-like_C"/>
</dbReference>
<name>U2EEJ4_9MOLU</name>
<evidence type="ECO:0000259" key="12">
    <source>
        <dbReference type="PROSITE" id="PS51198"/>
    </source>
</evidence>
<organism evidence="14 15">
    <name type="scientific">Haloplasma contractile SSD-17B</name>
    <dbReference type="NCBI Taxonomy" id="1033810"/>
    <lineage>
        <taxon>Bacteria</taxon>
        <taxon>Bacillati</taxon>
        <taxon>Mycoplasmatota</taxon>
        <taxon>Mollicutes</taxon>
        <taxon>Haloplasmatales</taxon>
        <taxon>Haloplasmataceae</taxon>
        <taxon>Haloplasma</taxon>
    </lineage>
</organism>
<evidence type="ECO:0000256" key="9">
    <source>
        <dbReference type="ARBA" id="ARBA00034808"/>
    </source>
</evidence>
<dbReference type="Proteomes" id="UP000005707">
    <property type="component" value="Unassembled WGS sequence"/>
</dbReference>
<evidence type="ECO:0000256" key="10">
    <source>
        <dbReference type="ARBA" id="ARBA00048988"/>
    </source>
</evidence>
<dbReference type="GO" id="GO:0005524">
    <property type="term" value="F:ATP binding"/>
    <property type="evidence" value="ECO:0007669"/>
    <property type="project" value="UniProtKB-UniRule"/>
</dbReference>
<dbReference type="Gene3D" id="1.10.486.10">
    <property type="entry name" value="PCRA, domain 4"/>
    <property type="match status" value="1"/>
</dbReference>
<dbReference type="Gene3D" id="3.40.50.300">
    <property type="entry name" value="P-loop containing nucleotide triphosphate hydrolases"/>
    <property type="match status" value="2"/>
</dbReference>
<dbReference type="PROSITE" id="PS51217">
    <property type="entry name" value="UVRD_HELICASE_CTER"/>
    <property type="match status" value="1"/>
</dbReference>
<evidence type="ECO:0000313" key="14">
    <source>
        <dbReference type="EMBL" id="ERJ13393.1"/>
    </source>
</evidence>
<dbReference type="GO" id="GO:0016887">
    <property type="term" value="F:ATP hydrolysis activity"/>
    <property type="evidence" value="ECO:0007669"/>
    <property type="project" value="RHEA"/>
</dbReference>
<protein>
    <recommendedName>
        <fullName evidence="9">DNA 3'-5' helicase</fullName>
        <ecNumber evidence="9">5.6.2.4</ecNumber>
    </recommendedName>
</protein>
<dbReference type="Gene3D" id="1.10.10.160">
    <property type="match status" value="1"/>
</dbReference>
<evidence type="ECO:0000313" key="15">
    <source>
        <dbReference type="Proteomes" id="UP000005707"/>
    </source>
</evidence>
<reference evidence="14 15" key="1">
    <citation type="journal article" date="2011" name="J. Bacteriol.">
        <title>Genome sequence of Haloplasma contractile, an unusual contractile bacterium from a deep-sea anoxic brine lake.</title>
        <authorList>
            <person name="Antunes A."/>
            <person name="Alam I."/>
            <person name="El Dorry H."/>
            <person name="Siam R."/>
            <person name="Robertson A."/>
            <person name="Bajic V.B."/>
            <person name="Stingl U."/>
        </authorList>
    </citation>
    <scope>NUCLEOTIDE SEQUENCE [LARGE SCALE GENOMIC DNA]</scope>
    <source>
        <strain evidence="14 15">SSD-17B</strain>
    </source>
</reference>
<evidence type="ECO:0000256" key="5">
    <source>
        <dbReference type="ARBA" id="ARBA00022840"/>
    </source>
</evidence>
<comment type="catalytic activity">
    <reaction evidence="8">
        <text>Couples ATP hydrolysis with the unwinding of duplex DNA by translocating in the 3'-5' direction.</text>
        <dbReference type="EC" id="5.6.2.4"/>
    </reaction>
</comment>
<keyword evidence="15" id="KW-1185">Reference proteome</keyword>
<dbReference type="InterPro" id="IPR000212">
    <property type="entry name" value="DNA_helicase_UvrD/REP"/>
</dbReference>
<dbReference type="EC" id="5.6.2.4" evidence="9"/>
<evidence type="ECO:0000256" key="3">
    <source>
        <dbReference type="ARBA" id="ARBA00022801"/>
    </source>
</evidence>
<feature type="binding site" evidence="11">
    <location>
        <begin position="27"/>
        <end position="34"/>
    </location>
    <ligand>
        <name>ATP</name>
        <dbReference type="ChEBI" id="CHEBI:30616"/>
    </ligand>
</feature>
<dbReference type="Pfam" id="PF00580">
    <property type="entry name" value="UvrD-helicase"/>
    <property type="match status" value="1"/>
</dbReference>
<dbReference type="PANTHER" id="PTHR11070">
    <property type="entry name" value="UVRD / RECB / PCRA DNA HELICASE FAMILY MEMBER"/>
    <property type="match status" value="1"/>
</dbReference>
<dbReference type="eggNOG" id="COG0210">
    <property type="taxonomic scope" value="Bacteria"/>
</dbReference>
<evidence type="ECO:0000256" key="2">
    <source>
        <dbReference type="ARBA" id="ARBA00022741"/>
    </source>
</evidence>
<feature type="domain" description="UvrD-like helicase ATP-binding" evidence="12">
    <location>
        <begin position="6"/>
        <end position="289"/>
    </location>
</feature>
<evidence type="ECO:0000256" key="11">
    <source>
        <dbReference type="PROSITE-ProRule" id="PRU00560"/>
    </source>
</evidence>
<evidence type="ECO:0000259" key="13">
    <source>
        <dbReference type="PROSITE" id="PS51217"/>
    </source>
</evidence>
<dbReference type="InterPro" id="IPR014016">
    <property type="entry name" value="UvrD-like_ATP-bd"/>
</dbReference>
<comment type="similarity">
    <text evidence="1">Belongs to the helicase family. UvrD subfamily.</text>
</comment>
<keyword evidence="3 11" id="KW-0378">Hydrolase</keyword>
<dbReference type="PANTHER" id="PTHR11070:SF2">
    <property type="entry name" value="ATP-DEPENDENT DNA HELICASE SRS2"/>
    <property type="match status" value="1"/>
</dbReference>
<dbReference type="CDD" id="cd18807">
    <property type="entry name" value="SF1_C_UvrD"/>
    <property type="match status" value="1"/>
</dbReference>
<dbReference type="FunCoup" id="U2EEJ4">
    <property type="interactions" value="460"/>
</dbReference>
<dbReference type="FunFam" id="1.10.10.160:FF:000001">
    <property type="entry name" value="ATP-dependent DNA helicase"/>
    <property type="match status" value="1"/>
</dbReference>
<dbReference type="STRING" id="1033810.HLPCO_000044"/>
<dbReference type="OrthoDB" id="9810135at2"/>
<dbReference type="Pfam" id="PF13361">
    <property type="entry name" value="UvrD_C"/>
    <property type="match status" value="1"/>
</dbReference>
<sequence>MTEILQTLNKQQVEAVKHYRGPMLVMAGAGSGKTKVLTNRIAYLISEKEISPYSILAITFTNKAAKEMKHRVIKQVGPNAKDMWISTFHSMCLQILRQDIDILGYNNNFIILDDKDSTSVIKKVMKELNIDSKRNSYKKISAVISAAKNDYIFPEQYKKKASDEFETMVASIYERYQRYLQKSSAVDFDDLIMLTIKLFERDEEILKYYQQKFQFVLVDEYQDTNKSQFRLVRLLAKKHHNIFVVGDTDQSIYSWRGADIRNIQQFETDFKNDNLEPKVVYLEQNYRSFQNILSAANDVIKHNTKHTSHTKQLWSDKGDGDKIVYYRANTSDEEADFIAKEIATLVKIHKCKLSDFAVLYRTNSLSLALEKTFNRFNIDYHIYGNVGFFSRREIKDLTAYLRLIVNPDDDVSYARVVNMPKRGIGKTTLEKLESYANDHNLSLYLAAKEVSTLSVTMRNRLGEFNDLIEYMRSVIEDMELDDLIDLVLVKSGYRQMLEEEGTDEARDRLDNLKEFKTLTVDLEEKTDFASIKGLTDEDKFSKMNKLNIMLSQYTLETDHKKAKPNSVKMMTIHAAKGLEFPYVFVYGLEENLFPLGRVNTDPLELEEERRLMYVAITRAEKKLYLSSSFFRKQYGQMKSNEESRFIDEITENLLELKGTVMRKRFKKREKTVSTPIKGVDRKDKGTVSLNGFKPGTKVTHTRFGNGVIISVKGDIAKIAFGPGQGIKELDVNHPALTKR</sequence>
<keyword evidence="6" id="KW-0238">DNA-binding</keyword>
<keyword evidence="7" id="KW-0413">Isomerase</keyword>
<keyword evidence="4 11" id="KW-0347">Helicase</keyword>
<dbReference type="SUPFAM" id="SSF52540">
    <property type="entry name" value="P-loop containing nucleoside triphosphate hydrolases"/>
    <property type="match status" value="1"/>
</dbReference>
<dbReference type="InterPro" id="IPR027417">
    <property type="entry name" value="P-loop_NTPase"/>
</dbReference>
<dbReference type="AlphaFoldDB" id="U2EEJ4"/>
<accession>U2EEJ4</accession>
<dbReference type="PROSITE" id="PS51198">
    <property type="entry name" value="UVRD_HELICASE_ATP_BIND"/>
    <property type="match status" value="1"/>
</dbReference>
<dbReference type="EMBL" id="AFNU02000001">
    <property type="protein sequence ID" value="ERJ13393.1"/>
    <property type="molecule type" value="Genomic_DNA"/>
</dbReference>
<dbReference type="CDD" id="cd17932">
    <property type="entry name" value="DEXQc_UvrD"/>
    <property type="match status" value="1"/>
</dbReference>
<evidence type="ECO:0000256" key="8">
    <source>
        <dbReference type="ARBA" id="ARBA00034617"/>
    </source>
</evidence>
<dbReference type="InParanoid" id="U2EEJ4"/>
<evidence type="ECO:0000256" key="4">
    <source>
        <dbReference type="ARBA" id="ARBA00022806"/>
    </source>
</evidence>
<comment type="catalytic activity">
    <reaction evidence="10">
        <text>ATP + H2O = ADP + phosphate + H(+)</text>
        <dbReference type="Rhea" id="RHEA:13065"/>
        <dbReference type="ChEBI" id="CHEBI:15377"/>
        <dbReference type="ChEBI" id="CHEBI:15378"/>
        <dbReference type="ChEBI" id="CHEBI:30616"/>
        <dbReference type="ChEBI" id="CHEBI:43474"/>
        <dbReference type="ChEBI" id="CHEBI:456216"/>
        <dbReference type="EC" id="5.6.2.4"/>
    </reaction>
</comment>
<keyword evidence="2 11" id="KW-0547">Nucleotide-binding</keyword>
<evidence type="ECO:0000256" key="6">
    <source>
        <dbReference type="ARBA" id="ARBA00023125"/>
    </source>
</evidence>